<accession>A0ABX8FEQ2</accession>
<protein>
    <submittedName>
        <fullName evidence="1">DUF3231 family protein</fullName>
    </submittedName>
</protein>
<keyword evidence="2" id="KW-1185">Reference proteome</keyword>
<dbReference type="Pfam" id="PF11553">
    <property type="entry name" value="DUF3231"/>
    <property type="match status" value="2"/>
</dbReference>
<gene>
    <name evidence="1" type="ORF">J1899_05390</name>
</gene>
<reference evidence="1 2" key="1">
    <citation type="submission" date="2021-03" db="EMBL/GenBank/DDBJ databases">
        <title>The first data on the complete genome of the tetrodotoxin-producing bacterium.</title>
        <authorList>
            <person name="Melnikova D.I."/>
            <person name="Nijland R."/>
            <person name="Magarlamov T.Y."/>
        </authorList>
    </citation>
    <scope>NUCLEOTIDE SEQUENCE [LARGE SCALE GENOMIC DNA]</scope>
    <source>
        <strain evidence="1 2">1839</strain>
    </source>
</reference>
<organism evidence="1 2">
    <name type="scientific">Cytobacillus gottheilii</name>
    <dbReference type="NCBI Taxonomy" id="859144"/>
    <lineage>
        <taxon>Bacteria</taxon>
        <taxon>Bacillati</taxon>
        <taxon>Bacillota</taxon>
        <taxon>Bacilli</taxon>
        <taxon>Bacillales</taxon>
        <taxon>Bacillaceae</taxon>
        <taxon>Cytobacillus</taxon>
    </lineage>
</organism>
<dbReference type="EMBL" id="CP071709">
    <property type="protein sequence ID" value="QVY62508.1"/>
    <property type="molecule type" value="Genomic_DNA"/>
</dbReference>
<dbReference type="RefSeq" id="WP_214477962.1">
    <property type="nucleotide sequence ID" value="NZ_CANKUS010000019.1"/>
</dbReference>
<name>A0ABX8FEQ2_9BACI</name>
<sequence length="335" mass="38070">MENNQEGILLTSAEQSYLWTTYQADTMAVCVFNHFLQHIKDNEIKSLIVFALQLSEEHANFIREIFIKEKIQIPQGFTESDVNLHAERLFSDVFYLNYIKNMAKGGLVTYGRVLQNVYRKDILSFFSACLSQSIELNSRAIDISLKKGLAIRPPTIPYLEKLEFVHKQSFILEGLGRREALTGTEVTNLFANIQTNYIGTSLATAFSQVCKTKKAQNFFKRGKEIALKHIEVFSSYLKMSSLPVPGTYEQMVTQSKDAPYSDKLMMFHFSLMIYSGVGNYGLSTAETQRSDLVADYTRLNAEILKYSEDGANIMIAEKWLEQPPLAANRRDLAKG</sequence>
<evidence type="ECO:0000313" key="1">
    <source>
        <dbReference type="EMBL" id="QVY62508.1"/>
    </source>
</evidence>
<evidence type="ECO:0000313" key="2">
    <source>
        <dbReference type="Proteomes" id="UP000679247"/>
    </source>
</evidence>
<dbReference type="InterPro" id="IPR012347">
    <property type="entry name" value="Ferritin-like"/>
</dbReference>
<dbReference type="Gene3D" id="1.20.1260.10">
    <property type="match status" value="2"/>
</dbReference>
<dbReference type="InterPro" id="IPR021617">
    <property type="entry name" value="DUF3231"/>
</dbReference>
<proteinExistence type="predicted"/>
<dbReference type="Proteomes" id="UP000679247">
    <property type="component" value="Chromosome"/>
</dbReference>